<keyword evidence="1" id="KW-0812">Transmembrane</keyword>
<sequence>MISIVPVVAWVTLALFAFFVIAGAERITLWSHRKYTSAAVRYVFTFVVAYITVSVYAKLVLNLSTEQIGLKPNAGSVMQFFLGTAVGTGLAVTVTLIMWFSGGITIRRLVGGHRGAGRWLLITSVLSFLQAATEEIFLRTSLLKQLILTMDQDMACWLWGITFGAIHLLNRRYTPLAVLSTAFAGVMLSYVFVRTGSVWTSIGIHGAWNFIVFQVVMSGRVIAVTYSPSILRGRGHGGLEGSLASVFVLAGAALWITFNDFS</sequence>
<evidence type="ECO:0000313" key="3">
    <source>
        <dbReference type="EMBL" id="VAW82307.1"/>
    </source>
</evidence>
<reference evidence="3" key="1">
    <citation type="submission" date="2018-06" db="EMBL/GenBank/DDBJ databases">
        <authorList>
            <person name="Zhirakovskaya E."/>
        </authorList>
    </citation>
    <scope>NUCLEOTIDE SEQUENCE</scope>
</reference>
<feature type="transmembrane region" description="Helical" evidence="1">
    <location>
        <begin position="6"/>
        <end position="27"/>
    </location>
</feature>
<dbReference type="EMBL" id="UOFK01000307">
    <property type="protein sequence ID" value="VAW82307.1"/>
    <property type="molecule type" value="Genomic_DNA"/>
</dbReference>
<feature type="domain" description="CAAX prenyl protease 2/Lysostaphin resistance protein A-like" evidence="2">
    <location>
        <begin position="119"/>
        <end position="211"/>
    </location>
</feature>
<keyword evidence="1" id="KW-1133">Transmembrane helix</keyword>
<evidence type="ECO:0000256" key="1">
    <source>
        <dbReference type="SAM" id="Phobius"/>
    </source>
</evidence>
<dbReference type="PANTHER" id="PTHR39430">
    <property type="entry name" value="MEMBRANE-ASSOCIATED PROTEASE-RELATED"/>
    <property type="match status" value="1"/>
</dbReference>
<feature type="transmembrane region" description="Helical" evidence="1">
    <location>
        <begin position="77"/>
        <end position="104"/>
    </location>
</feature>
<proteinExistence type="predicted"/>
<dbReference type="GO" id="GO:0004175">
    <property type="term" value="F:endopeptidase activity"/>
    <property type="evidence" value="ECO:0007669"/>
    <property type="project" value="UniProtKB-ARBA"/>
</dbReference>
<feature type="transmembrane region" description="Helical" evidence="1">
    <location>
        <begin position="39"/>
        <end position="57"/>
    </location>
</feature>
<feature type="transmembrane region" description="Helical" evidence="1">
    <location>
        <begin position="116"/>
        <end position="132"/>
    </location>
</feature>
<protein>
    <recommendedName>
        <fullName evidence="2">CAAX prenyl protease 2/Lysostaphin resistance protein A-like domain-containing protein</fullName>
    </recommendedName>
</protein>
<dbReference type="GO" id="GO:0080120">
    <property type="term" value="P:CAAX-box protein maturation"/>
    <property type="evidence" value="ECO:0007669"/>
    <property type="project" value="UniProtKB-ARBA"/>
</dbReference>
<dbReference type="Pfam" id="PF02517">
    <property type="entry name" value="Rce1-like"/>
    <property type="match status" value="1"/>
</dbReference>
<dbReference type="AlphaFoldDB" id="A0A3B0Z440"/>
<feature type="transmembrane region" description="Helical" evidence="1">
    <location>
        <begin position="238"/>
        <end position="258"/>
    </location>
</feature>
<feature type="transmembrane region" description="Helical" evidence="1">
    <location>
        <begin position="205"/>
        <end position="226"/>
    </location>
</feature>
<feature type="transmembrane region" description="Helical" evidence="1">
    <location>
        <begin position="176"/>
        <end position="193"/>
    </location>
</feature>
<gene>
    <name evidence="3" type="ORF">MNBD_GAMMA13-1332</name>
</gene>
<organism evidence="3">
    <name type="scientific">hydrothermal vent metagenome</name>
    <dbReference type="NCBI Taxonomy" id="652676"/>
    <lineage>
        <taxon>unclassified sequences</taxon>
        <taxon>metagenomes</taxon>
        <taxon>ecological metagenomes</taxon>
    </lineage>
</organism>
<dbReference type="PANTHER" id="PTHR39430:SF1">
    <property type="entry name" value="PROTEASE"/>
    <property type="match status" value="1"/>
</dbReference>
<evidence type="ECO:0000259" key="2">
    <source>
        <dbReference type="Pfam" id="PF02517"/>
    </source>
</evidence>
<accession>A0A3B0Z440</accession>
<keyword evidence="1" id="KW-0472">Membrane</keyword>
<feature type="transmembrane region" description="Helical" evidence="1">
    <location>
        <begin position="152"/>
        <end position="169"/>
    </location>
</feature>
<dbReference type="InterPro" id="IPR003675">
    <property type="entry name" value="Rce1/LyrA-like_dom"/>
</dbReference>
<name>A0A3B0Z440_9ZZZZ</name>